<evidence type="ECO:0000256" key="3">
    <source>
        <dbReference type="ARBA" id="ARBA00023237"/>
    </source>
</evidence>
<evidence type="ECO:0000259" key="4">
    <source>
        <dbReference type="Pfam" id="PF14905"/>
    </source>
</evidence>
<reference evidence="5 6" key="1">
    <citation type="submission" date="2015-09" db="EMBL/GenBank/DDBJ databases">
        <authorList>
            <consortium name="Pathogen Informatics"/>
        </authorList>
    </citation>
    <scope>NUCLEOTIDE SEQUENCE [LARGE SCALE GENOMIC DNA]</scope>
    <source>
        <strain evidence="5 6">2789STDY5608872</strain>
    </source>
</reference>
<dbReference type="Gene3D" id="2.40.170.20">
    <property type="entry name" value="TonB-dependent receptor, beta-barrel domain"/>
    <property type="match status" value="1"/>
</dbReference>
<dbReference type="InterPro" id="IPR036942">
    <property type="entry name" value="Beta-barrel_TonB_sf"/>
</dbReference>
<evidence type="ECO:0000313" key="5">
    <source>
        <dbReference type="EMBL" id="CUN23350.1"/>
    </source>
</evidence>
<evidence type="ECO:0000256" key="1">
    <source>
        <dbReference type="ARBA" id="ARBA00004442"/>
    </source>
</evidence>
<evidence type="ECO:0000313" key="6">
    <source>
        <dbReference type="Proteomes" id="UP000095591"/>
    </source>
</evidence>
<dbReference type="Pfam" id="PF13715">
    <property type="entry name" value="CarbopepD_reg_2"/>
    <property type="match status" value="1"/>
</dbReference>
<dbReference type="EMBL" id="CYXP01000006">
    <property type="protein sequence ID" value="CUN23350.1"/>
    <property type="molecule type" value="Genomic_DNA"/>
</dbReference>
<protein>
    <recommendedName>
        <fullName evidence="4">Outer membrane protein beta-barrel domain-containing protein</fullName>
    </recommendedName>
</protein>
<dbReference type="SUPFAM" id="SSF49464">
    <property type="entry name" value="Carboxypeptidase regulatory domain-like"/>
    <property type="match status" value="1"/>
</dbReference>
<organism evidence="5 6">
    <name type="scientific">Parabacteroides distasonis</name>
    <dbReference type="NCBI Taxonomy" id="823"/>
    <lineage>
        <taxon>Bacteria</taxon>
        <taxon>Pseudomonadati</taxon>
        <taxon>Bacteroidota</taxon>
        <taxon>Bacteroidia</taxon>
        <taxon>Bacteroidales</taxon>
        <taxon>Tannerellaceae</taxon>
        <taxon>Parabacteroides</taxon>
    </lineage>
</organism>
<comment type="subcellular location">
    <subcellularLocation>
        <location evidence="1">Cell outer membrane</location>
    </subcellularLocation>
</comment>
<dbReference type="AlphaFoldDB" id="A0A173V982"/>
<gene>
    <name evidence="5" type="ORF">ERS852429_02747</name>
</gene>
<keyword evidence="2" id="KW-0472">Membrane</keyword>
<name>A0A173V982_PARDI</name>
<dbReference type="Gene3D" id="2.60.40.1120">
    <property type="entry name" value="Carboxypeptidase-like, regulatory domain"/>
    <property type="match status" value="1"/>
</dbReference>
<accession>A0A173V982</accession>
<dbReference type="GO" id="GO:0009279">
    <property type="term" value="C:cell outer membrane"/>
    <property type="evidence" value="ECO:0007669"/>
    <property type="project" value="UniProtKB-SubCell"/>
</dbReference>
<keyword evidence="3" id="KW-0998">Cell outer membrane</keyword>
<dbReference type="SUPFAM" id="SSF56935">
    <property type="entry name" value="Porins"/>
    <property type="match status" value="1"/>
</dbReference>
<dbReference type="Proteomes" id="UP000095591">
    <property type="component" value="Unassembled WGS sequence"/>
</dbReference>
<sequence length="788" mass="89441">MKRTIYYMILCLLMSLGEIMAQGISGKVMDGKEQPVDGVAVILQTLDSVYVDAVVTDTLGDFRLNHPLDQSYRLIFQHILYNMVEKEITTANVGTVVLEEKDYQLAEITVKGERPQVKLEGGKLTYDVPQLMKDKTATNAFEIIKDLPGLIERNDNLELVGASRLNIILNGQLTTMSADQLIQLLKTMPASRVEKAEVMYNAPAKYNVKGALLNVVLSKNESETPSWQGETGVDYTQYRHAGGDAHVNLLYTNKGFSIDFLLNGNKRRDVMGEDMLARHTLNSSMTEISQHNRALVHVNRGTVRLGMDYTFANEDKLSLAYYLKGDKVLSDRDAFTSYLDLSKPENKSESTSLVRDDGHSAIHNIRLQYDGHAGISAGADFTRYHSPSVLDYQDTNTNGSRTDMINNTRQDVSRWSVFLNKTHSFASGWGLNYGVHGGYASSKNYSEYLYEQGAGYEMDEEALEDNTQKEYIADIFAEVSKSFGERFSATVGLKGEYFKSDYASSRENMNLWNEGALFPTVSLSYTFSPRHILQFDISSDKTYPGYWQVSPQVTPLNSYSEVAGNPLLKPYRTYEGQMVYIFRQKYMLVAFCEYTPDYFAQLPYQSDTELKTVFRFENMDYSLEAGLAVIIPFNVGRFWNSRITLRGWRMQEKNDNFHGISYNREAYLGLAHMSNTFNLCDKPNLKMTIDGQYVTPGAIQGIYDLGSMYEISAGLKWTFLNDRASLTLKGDDIFASSIPRTIKINQGNQWSRMRKLNDERCLKLSFVWKFGGYKEREHDSIDTSRFGK</sequence>
<feature type="domain" description="Outer membrane protein beta-barrel" evidence="4">
    <location>
        <begin position="375"/>
        <end position="768"/>
    </location>
</feature>
<dbReference type="InterPro" id="IPR008969">
    <property type="entry name" value="CarboxyPept-like_regulatory"/>
</dbReference>
<proteinExistence type="predicted"/>
<dbReference type="RefSeq" id="WP_044546428.1">
    <property type="nucleotide sequence ID" value="NZ_CDRH01000637.1"/>
</dbReference>
<dbReference type="Pfam" id="PF14905">
    <property type="entry name" value="OMP_b-brl_3"/>
    <property type="match status" value="1"/>
</dbReference>
<dbReference type="InterPro" id="IPR041700">
    <property type="entry name" value="OMP_b-brl_3"/>
</dbReference>
<evidence type="ECO:0000256" key="2">
    <source>
        <dbReference type="ARBA" id="ARBA00023136"/>
    </source>
</evidence>